<evidence type="ECO:0000256" key="1">
    <source>
        <dbReference type="SAM" id="MobiDB-lite"/>
    </source>
</evidence>
<feature type="compositionally biased region" description="Basic and acidic residues" evidence="1">
    <location>
        <begin position="57"/>
        <end position="69"/>
    </location>
</feature>
<name>A0A7R9BNG6_9CRUS</name>
<sequence>MTANAKKSTRKGKSSPPNSREGRRSGSPLVQHENPALDVSGDSKSVSSDGASSPKRARADDIHHQFKYE</sequence>
<evidence type="ECO:0000313" key="3">
    <source>
        <dbReference type="Proteomes" id="UP000678499"/>
    </source>
</evidence>
<reference evidence="2" key="1">
    <citation type="submission" date="2020-11" db="EMBL/GenBank/DDBJ databases">
        <authorList>
            <person name="Tran Van P."/>
        </authorList>
    </citation>
    <scope>NUCLEOTIDE SEQUENCE</scope>
</reference>
<dbReference type="AlphaFoldDB" id="A0A7R9BNG6"/>
<evidence type="ECO:0000313" key="2">
    <source>
        <dbReference type="EMBL" id="CAD7278271.1"/>
    </source>
</evidence>
<gene>
    <name evidence="2" type="ORF">NMOB1V02_LOCUS5979</name>
</gene>
<keyword evidence="3" id="KW-1185">Reference proteome</keyword>
<dbReference type="EMBL" id="CAJPEX010001173">
    <property type="protein sequence ID" value="CAG0918423.1"/>
    <property type="molecule type" value="Genomic_DNA"/>
</dbReference>
<protein>
    <submittedName>
        <fullName evidence="2">Uncharacterized protein</fullName>
    </submittedName>
</protein>
<dbReference type="Proteomes" id="UP000678499">
    <property type="component" value="Unassembled WGS sequence"/>
</dbReference>
<accession>A0A7R9BNG6</accession>
<proteinExistence type="predicted"/>
<feature type="compositionally biased region" description="Low complexity" evidence="1">
    <location>
        <begin position="38"/>
        <end position="53"/>
    </location>
</feature>
<feature type="region of interest" description="Disordered" evidence="1">
    <location>
        <begin position="1"/>
        <end position="69"/>
    </location>
</feature>
<organism evidence="2">
    <name type="scientific">Notodromas monacha</name>
    <dbReference type="NCBI Taxonomy" id="399045"/>
    <lineage>
        <taxon>Eukaryota</taxon>
        <taxon>Metazoa</taxon>
        <taxon>Ecdysozoa</taxon>
        <taxon>Arthropoda</taxon>
        <taxon>Crustacea</taxon>
        <taxon>Oligostraca</taxon>
        <taxon>Ostracoda</taxon>
        <taxon>Podocopa</taxon>
        <taxon>Podocopida</taxon>
        <taxon>Cypridocopina</taxon>
        <taxon>Cypridoidea</taxon>
        <taxon>Cyprididae</taxon>
        <taxon>Notodromas</taxon>
    </lineage>
</organism>
<dbReference type="EMBL" id="OA883210">
    <property type="protein sequence ID" value="CAD7278271.1"/>
    <property type="molecule type" value="Genomic_DNA"/>
</dbReference>